<dbReference type="Pfam" id="PF00753">
    <property type="entry name" value="Lactamase_B"/>
    <property type="match status" value="1"/>
</dbReference>
<feature type="transmembrane region" description="Helical" evidence="6">
    <location>
        <begin position="449"/>
        <end position="467"/>
    </location>
</feature>
<feature type="transmembrane region" description="Helical" evidence="6">
    <location>
        <begin position="43"/>
        <end position="59"/>
    </location>
</feature>
<dbReference type="GO" id="GO:0005886">
    <property type="term" value="C:plasma membrane"/>
    <property type="evidence" value="ECO:0007669"/>
    <property type="project" value="UniProtKB-SubCell"/>
</dbReference>
<keyword evidence="4 6" id="KW-1133">Transmembrane helix</keyword>
<gene>
    <name evidence="8" type="ORF">FYJ43_06780</name>
</gene>
<feature type="transmembrane region" description="Helical" evidence="6">
    <location>
        <begin position="353"/>
        <end position="373"/>
    </location>
</feature>
<dbReference type="Pfam" id="PF03772">
    <property type="entry name" value="Competence"/>
    <property type="match status" value="1"/>
</dbReference>
<keyword evidence="3 6" id="KW-0812">Transmembrane</keyword>
<feature type="domain" description="Metallo-beta-lactamase" evidence="7">
    <location>
        <begin position="511"/>
        <end position="686"/>
    </location>
</feature>
<comment type="caution">
    <text evidence="8">The sequence shown here is derived from an EMBL/GenBank/DDBJ whole genome shotgun (WGS) entry which is preliminary data.</text>
</comment>
<organism evidence="8 9">
    <name type="scientific">Cutibacterium porci</name>
    <dbReference type="NCBI Taxonomy" id="2605781"/>
    <lineage>
        <taxon>Bacteria</taxon>
        <taxon>Bacillati</taxon>
        <taxon>Actinomycetota</taxon>
        <taxon>Actinomycetes</taxon>
        <taxon>Propionibacteriales</taxon>
        <taxon>Propionibacteriaceae</taxon>
        <taxon>Cutibacterium</taxon>
    </lineage>
</organism>
<dbReference type="InterPro" id="IPR052159">
    <property type="entry name" value="Competence_DNA_uptake"/>
</dbReference>
<keyword evidence="2" id="KW-1003">Cell membrane</keyword>
<keyword evidence="5 6" id="KW-0472">Membrane</keyword>
<dbReference type="InterPro" id="IPR035681">
    <property type="entry name" value="ComA-like_MBL"/>
</dbReference>
<dbReference type="InterPro" id="IPR004477">
    <property type="entry name" value="ComEC_N"/>
</dbReference>
<dbReference type="PANTHER" id="PTHR30619">
    <property type="entry name" value="DNA INTERNALIZATION/COMPETENCE PROTEIN COMEC/REC2"/>
    <property type="match status" value="1"/>
</dbReference>
<evidence type="ECO:0000256" key="6">
    <source>
        <dbReference type="SAM" id="Phobius"/>
    </source>
</evidence>
<dbReference type="GO" id="GO:0016787">
    <property type="term" value="F:hydrolase activity"/>
    <property type="evidence" value="ECO:0007669"/>
    <property type="project" value="UniProtKB-KW"/>
</dbReference>
<name>A0A7K0J717_9ACTN</name>
<evidence type="ECO:0000256" key="5">
    <source>
        <dbReference type="ARBA" id="ARBA00023136"/>
    </source>
</evidence>
<feature type="transmembrane region" description="Helical" evidence="6">
    <location>
        <begin position="320"/>
        <end position="341"/>
    </location>
</feature>
<evidence type="ECO:0000259" key="7">
    <source>
        <dbReference type="SMART" id="SM00849"/>
    </source>
</evidence>
<dbReference type="EMBL" id="VUMG01000002">
    <property type="protein sequence ID" value="MSS45750.1"/>
    <property type="molecule type" value="Genomic_DNA"/>
</dbReference>
<dbReference type="AlphaFoldDB" id="A0A7K0J717"/>
<evidence type="ECO:0000256" key="4">
    <source>
        <dbReference type="ARBA" id="ARBA00022989"/>
    </source>
</evidence>
<feature type="transmembrane region" description="Helical" evidence="6">
    <location>
        <begin position="226"/>
        <end position="246"/>
    </location>
</feature>
<dbReference type="SUPFAM" id="SSF56281">
    <property type="entry name" value="Metallo-hydrolase/oxidoreductase"/>
    <property type="match status" value="1"/>
</dbReference>
<proteinExistence type="predicted"/>
<protein>
    <submittedName>
        <fullName evidence="8">MBL fold metallo-hydrolase</fullName>
    </submittedName>
</protein>
<feature type="transmembrane region" description="Helical" evidence="6">
    <location>
        <begin position="22"/>
        <end position="38"/>
    </location>
</feature>
<feature type="transmembrane region" description="Helical" evidence="6">
    <location>
        <begin position="418"/>
        <end position="437"/>
    </location>
</feature>
<feature type="transmembrane region" description="Helical" evidence="6">
    <location>
        <begin position="385"/>
        <end position="412"/>
    </location>
</feature>
<sequence>MVPVALAAGAMAAIGTGGYRWISFGAGAGCLVAGMIAIRRKAWLAVVAAAVGLTVLVSTEVRNHIVHHTGLAELAQQGVSATVTGRVTADPRAISGGRTVMMTLIAHRIVAEDQAMNQSVKVVVMASNAMADSAATVTVGHEIQAQGLLTPPREGRAEAAILKLRSSPTIVAPPGPLDRGVNRFRAGLVSAVAGCPEEQRAIVPSLVVGDTAAVSEEMSEDFQMTALTHLMAVSGANLASTTALLWWVGAWCGLRRRGLRMMSVVGVAVFVVVCRAEASVVRAAAMGVVAMTATGIAFDRRGGMRTLAVAVTGLMLVDPWLVRSTGFWLSVCATAGILWWAQPWSVAMTWAPTWLAVAVTVPWAAQLATQPVVTWMAGTVSTTGLVANLAAAPFVPLASALGMVAGLAALIWPPLGTPFGRLAGWCVQPIIWIAHLGAKAPSGLLRWPAGGWALVVLAGLCVGLALLTPTVLARPWLTVLAGLAVLTATVVRPPVPGWPGQWQVAICDVAQGSAALVRAGPRQAIVVDTGPDPRRLSRCLNDLDVAQVPMVILSHFHVDHVGGLDAIRDRGPTRAVVVSPMASPEWSAERVEHTAAQLGARVVAARSGQVVTAGTARLELWAGIPDTSAHELGEESSTENNSSLVVKATVSTLTVVLPGDAESEEQRHIVVRKADITSDVLVVPHHGSSRQDEGFWAATGASVAVASVGQGNSFGHPSYQTVSLAKRMGMQLHRTDLEGTVLLARSGGSVVVQTRS</sequence>
<evidence type="ECO:0000256" key="2">
    <source>
        <dbReference type="ARBA" id="ARBA00022475"/>
    </source>
</evidence>
<evidence type="ECO:0000313" key="9">
    <source>
        <dbReference type="Proteomes" id="UP000466104"/>
    </source>
</evidence>
<keyword evidence="8" id="KW-0378">Hydrolase</keyword>
<dbReference type="PANTHER" id="PTHR30619:SF1">
    <property type="entry name" value="RECOMBINATION PROTEIN 2"/>
    <property type="match status" value="1"/>
</dbReference>
<evidence type="ECO:0000256" key="3">
    <source>
        <dbReference type="ARBA" id="ARBA00022692"/>
    </source>
</evidence>
<dbReference type="CDD" id="cd07731">
    <property type="entry name" value="ComA-like_MBL-fold"/>
    <property type="match status" value="1"/>
</dbReference>
<dbReference type="Gene3D" id="3.60.15.10">
    <property type="entry name" value="Ribonuclease Z/Hydroxyacylglutathione hydrolase-like"/>
    <property type="match status" value="1"/>
</dbReference>
<accession>A0A7K0J717</accession>
<dbReference type="SMART" id="SM00849">
    <property type="entry name" value="Lactamase_B"/>
    <property type="match status" value="1"/>
</dbReference>
<dbReference type="Proteomes" id="UP000466104">
    <property type="component" value="Unassembled WGS sequence"/>
</dbReference>
<dbReference type="NCBIfam" id="TIGR00360">
    <property type="entry name" value="ComEC_N-term"/>
    <property type="match status" value="1"/>
</dbReference>
<evidence type="ECO:0000256" key="1">
    <source>
        <dbReference type="ARBA" id="ARBA00004651"/>
    </source>
</evidence>
<reference evidence="8 9" key="1">
    <citation type="submission" date="2019-08" db="EMBL/GenBank/DDBJ databases">
        <title>In-depth cultivation of the pig gut microbiome towards novel bacterial diversity and tailored functional studies.</title>
        <authorList>
            <person name="Wylensek D."/>
            <person name="Hitch T.C.A."/>
            <person name="Clavel T."/>
        </authorList>
    </citation>
    <scope>NUCLEOTIDE SEQUENCE [LARGE SCALE GENOMIC DNA]</scope>
    <source>
        <strain evidence="8 9">WCA-380-WT-3A</strain>
    </source>
</reference>
<feature type="transmembrane region" description="Helical" evidence="6">
    <location>
        <begin position="280"/>
        <end position="299"/>
    </location>
</feature>
<dbReference type="RefSeq" id="WP_154563509.1">
    <property type="nucleotide sequence ID" value="NZ_VUMG01000002.1"/>
</dbReference>
<dbReference type="InterPro" id="IPR001279">
    <property type="entry name" value="Metallo-B-lactamas"/>
</dbReference>
<keyword evidence="9" id="KW-1185">Reference proteome</keyword>
<comment type="subcellular location">
    <subcellularLocation>
        <location evidence="1">Cell membrane</location>
        <topology evidence="1">Multi-pass membrane protein</topology>
    </subcellularLocation>
</comment>
<evidence type="ECO:0000313" key="8">
    <source>
        <dbReference type="EMBL" id="MSS45750.1"/>
    </source>
</evidence>
<dbReference type="InterPro" id="IPR036866">
    <property type="entry name" value="RibonucZ/Hydroxyglut_hydro"/>
</dbReference>